<evidence type="ECO:0000313" key="5">
    <source>
        <dbReference type="EMBL" id="CAE0364182.1"/>
    </source>
</evidence>
<dbReference type="GO" id="GO:0070403">
    <property type="term" value="F:NAD+ binding"/>
    <property type="evidence" value="ECO:0007669"/>
    <property type="project" value="InterPro"/>
</dbReference>
<feature type="domain" description="3-hydroxyacyl-CoA dehydrogenase NAD binding" evidence="4">
    <location>
        <begin position="85"/>
        <end position="270"/>
    </location>
</feature>
<dbReference type="InterPro" id="IPR050136">
    <property type="entry name" value="FA_oxidation_alpha_subunit"/>
</dbReference>
<comment type="pathway">
    <text evidence="1">Lipid metabolism; fatty acid beta-oxidation.</text>
</comment>
<dbReference type="Gene3D" id="1.10.1040.50">
    <property type="match status" value="1"/>
</dbReference>
<dbReference type="GO" id="GO:0016507">
    <property type="term" value="C:mitochondrial fatty acid beta-oxidation multienzyme complex"/>
    <property type="evidence" value="ECO:0007669"/>
    <property type="project" value="TreeGrafter"/>
</dbReference>
<dbReference type="InterPro" id="IPR036291">
    <property type="entry name" value="NAD(P)-bd_dom_sf"/>
</dbReference>
<dbReference type="Gene3D" id="3.40.50.720">
    <property type="entry name" value="NAD(P)-binding Rossmann-like Domain"/>
    <property type="match status" value="1"/>
</dbReference>
<evidence type="ECO:0000259" key="3">
    <source>
        <dbReference type="Pfam" id="PF00725"/>
    </source>
</evidence>
<dbReference type="FunFam" id="3.40.50.720:FF:000009">
    <property type="entry name" value="Fatty oxidation complex, alpha subunit"/>
    <property type="match status" value="1"/>
</dbReference>
<dbReference type="SUPFAM" id="SSF48179">
    <property type="entry name" value="6-phosphogluconate dehydrogenase C-terminal domain-like"/>
    <property type="match status" value="2"/>
</dbReference>
<reference evidence="5" key="1">
    <citation type="submission" date="2021-01" db="EMBL/GenBank/DDBJ databases">
        <authorList>
            <person name="Corre E."/>
            <person name="Pelletier E."/>
            <person name="Niang G."/>
            <person name="Scheremetjew M."/>
            <person name="Finn R."/>
            <person name="Kale V."/>
            <person name="Holt S."/>
            <person name="Cochrane G."/>
            <person name="Meng A."/>
            <person name="Brown T."/>
            <person name="Cohen L."/>
        </authorList>
    </citation>
    <scope>NUCLEOTIDE SEQUENCE</scope>
    <source>
        <strain evidence="5">CCMP1510</strain>
    </source>
</reference>
<name>A0A7S3JT27_9STRA</name>
<dbReference type="GO" id="GO:0004300">
    <property type="term" value="F:enoyl-CoA hydratase activity"/>
    <property type="evidence" value="ECO:0007669"/>
    <property type="project" value="TreeGrafter"/>
</dbReference>
<dbReference type="PANTHER" id="PTHR43612:SF3">
    <property type="entry name" value="TRIFUNCTIONAL ENZYME SUBUNIT ALPHA, MITOCHONDRIAL"/>
    <property type="match status" value="1"/>
</dbReference>
<dbReference type="SUPFAM" id="SSF51735">
    <property type="entry name" value="NAD(P)-binding Rossmann-fold domains"/>
    <property type="match status" value="1"/>
</dbReference>
<accession>A0A7S3JT27</accession>
<dbReference type="Gene3D" id="3.90.226.10">
    <property type="entry name" value="2-enoyl-CoA Hydratase, Chain A, domain 1"/>
    <property type="match status" value="1"/>
</dbReference>
<feature type="domain" description="3-hydroxyacyl-CoA dehydrogenase C-terminal" evidence="3">
    <location>
        <begin position="272"/>
        <end position="369"/>
    </location>
</feature>
<evidence type="ECO:0008006" key="6">
    <source>
        <dbReference type="Google" id="ProtNLM"/>
    </source>
</evidence>
<dbReference type="Pfam" id="PF02737">
    <property type="entry name" value="3HCDH_N"/>
    <property type="match status" value="1"/>
</dbReference>
<dbReference type="InterPro" id="IPR008927">
    <property type="entry name" value="6-PGluconate_DH-like_C_sf"/>
</dbReference>
<keyword evidence="2" id="KW-0560">Oxidoreductase</keyword>
<dbReference type="GO" id="GO:0016509">
    <property type="term" value="F:long-chain (3S)-3-hydroxyacyl-CoA dehydrogenase (NAD+) activity"/>
    <property type="evidence" value="ECO:0007669"/>
    <property type="project" value="TreeGrafter"/>
</dbReference>
<gene>
    <name evidence="5" type="ORF">ALAG00032_LOCUS4923</name>
</gene>
<evidence type="ECO:0000256" key="2">
    <source>
        <dbReference type="ARBA" id="ARBA00023002"/>
    </source>
</evidence>
<dbReference type="Pfam" id="PF00725">
    <property type="entry name" value="3HCDH"/>
    <property type="match status" value="1"/>
</dbReference>
<protein>
    <recommendedName>
        <fullName evidence="6">Enoyl-CoA hydratase</fullName>
    </recommendedName>
</protein>
<sequence length="495" mass="54318">MKQKKQVDKNTRGKYAAPYAIIDCIGYGLSCGDNATKAFEHEAQAFVKLAKTDTSTALIGLFDGITATKKNRFASSTQTEKKQHNVCVLGAGLMGAGIAQVSAERGMNVVLKDRDAKGVAKGIKYIGDNLDKKVKKRRLSVYERNLTIARVQGYDENMLSGYERKVKNTHVVIEAVFENLQLKHDVLSQVEKLVSNNCIIATNTSALPITNVAQGLKKKDRVLGMHYFSPVPQMQLLEIIPHAETCDDALRIAFQVGIDQGKTCILVKDVPGFYVNRALAPQMAEIGPLFADGVDPAKLDAAILDLGMPVGPITLLDEVGADVALHVQNTMIADPTMENRMDGADPTMLQKIVDNGWLGRKSGKGFFLYNTKGKSKKKEPNQKALDFVQNELKQRDLDIPLLDIQDRYLARFVNEAAVCLQEGIIDSPQDADLAAVFGVGFLPFTGGPFRMLDARGTASYVDRMHFLADTYGSRFSPCQLLLDYAKSGSKFYPLS</sequence>
<dbReference type="InterPro" id="IPR006176">
    <property type="entry name" value="3-OHacyl-CoA_DH_NAD-bd"/>
</dbReference>
<dbReference type="PANTHER" id="PTHR43612">
    <property type="entry name" value="TRIFUNCTIONAL ENZYME SUBUNIT ALPHA"/>
    <property type="match status" value="1"/>
</dbReference>
<dbReference type="InterPro" id="IPR006108">
    <property type="entry name" value="3HC_DH_C"/>
</dbReference>
<dbReference type="EMBL" id="HBIJ01006999">
    <property type="protein sequence ID" value="CAE0364182.1"/>
    <property type="molecule type" value="Transcribed_RNA"/>
</dbReference>
<dbReference type="GO" id="GO:0006635">
    <property type="term" value="P:fatty acid beta-oxidation"/>
    <property type="evidence" value="ECO:0007669"/>
    <property type="project" value="TreeGrafter"/>
</dbReference>
<evidence type="ECO:0000259" key="4">
    <source>
        <dbReference type="Pfam" id="PF02737"/>
    </source>
</evidence>
<dbReference type="AlphaFoldDB" id="A0A7S3JT27"/>
<organism evidence="5">
    <name type="scientific">Aureoumbra lagunensis</name>
    <dbReference type="NCBI Taxonomy" id="44058"/>
    <lineage>
        <taxon>Eukaryota</taxon>
        <taxon>Sar</taxon>
        <taxon>Stramenopiles</taxon>
        <taxon>Ochrophyta</taxon>
        <taxon>Pelagophyceae</taxon>
        <taxon>Pelagomonadales</taxon>
        <taxon>Aureoumbra</taxon>
    </lineage>
</organism>
<evidence type="ECO:0000256" key="1">
    <source>
        <dbReference type="ARBA" id="ARBA00005005"/>
    </source>
</evidence>
<proteinExistence type="predicted"/>